<feature type="domain" description="Ketoreductase" evidence="3">
    <location>
        <begin position="13"/>
        <end position="196"/>
    </location>
</feature>
<dbReference type="PANTHER" id="PTHR48107:SF7">
    <property type="entry name" value="RE15974P"/>
    <property type="match status" value="1"/>
</dbReference>
<evidence type="ECO:0000256" key="1">
    <source>
        <dbReference type="ARBA" id="ARBA00006484"/>
    </source>
</evidence>
<gene>
    <name evidence="4" type="ORF">GCM10007977_001070</name>
</gene>
<dbReference type="AlphaFoldDB" id="A0A917SY81"/>
<dbReference type="FunFam" id="3.40.50.720:FF:000084">
    <property type="entry name" value="Short-chain dehydrogenase reductase"/>
    <property type="match status" value="1"/>
</dbReference>
<accession>A0A917SY81</accession>
<reference evidence="4" key="1">
    <citation type="journal article" date="2014" name="Int. J. Syst. Evol. Microbiol.">
        <title>Complete genome sequence of Corynebacterium casei LMG S-19264T (=DSM 44701T), isolated from a smear-ripened cheese.</title>
        <authorList>
            <consortium name="US DOE Joint Genome Institute (JGI-PGF)"/>
            <person name="Walter F."/>
            <person name="Albersmeier A."/>
            <person name="Kalinowski J."/>
            <person name="Ruckert C."/>
        </authorList>
    </citation>
    <scope>NUCLEOTIDE SEQUENCE</scope>
    <source>
        <strain evidence="4">JCM 19831</strain>
    </source>
</reference>
<dbReference type="InterPro" id="IPR002347">
    <property type="entry name" value="SDR_fam"/>
</dbReference>
<keyword evidence="5" id="KW-1185">Reference proteome</keyword>
<dbReference type="InterPro" id="IPR057326">
    <property type="entry name" value="KR_dom"/>
</dbReference>
<evidence type="ECO:0000313" key="4">
    <source>
        <dbReference type="EMBL" id="GGM03533.1"/>
    </source>
</evidence>
<dbReference type="EMBL" id="BMPI01000001">
    <property type="protein sequence ID" value="GGM03533.1"/>
    <property type="molecule type" value="Genomic_DNA"/>
</dbReference>
<reference evidence="4" key="2">
    <citation type="submission" date="2020-09" db="EMBL/GenBank/DDBJ databases">
        <authorList>
            <person name="Sun Q."/>
            <person name="Ohkuma M."/>
        </authorList>
    </citation>
    <scope>NUCLEOTIDE SEQUENCE</scope>
    <source>
        <strain evidence="4">JCM 19831</strain>
    </source>
</reference>
<evidence type="ECO:0000256" key="2">
    <source>
        <dbReference type="ARBA" id="ARBA00023002"/>
    </source>
</evidence>
<keyword evidence="2" id="KW-0560">Oxidoreductase</keyword>
<proteinExistence type="inferred from homology"/>
<dbReference type="PANTHER" id="PTHR48107">
    <property type="entry name" value="NADPH-DEPENDENT ALDEHYDE REDUCTASE-LIKE PROTEIN, CHLOROPLASTIC-RELATED"/>
    <property type="match status" value="1"/>
</dbReference>
<sequence length="252" mass="25794">MTPQRTSRHLDGKVALVIGGSGDIGAAITGGLAAQGATTVVGFAHDEEAAAAVVAKSEDHGVKAAAIRADTTDPAGAARLVEQVVEEYGRLDVLVNVPGMVRKQWLTQLTDEEFDRLVALNLRTAFHALRAAGQHLADNGRCILLSTTLASVWPGPYGVYAATKAGVETMVRAAATELGGRGITVNAVAPGPIDNAFFRAEETPESITAAGGFSPLGRLGQAGDVAPVVCFLAGPDAGWISGQTIKVNGGMA</sequence>
<name>A0A917SY81_9ACTN</name>
<dbReference type="Gene3D" id="3.40.50.720">
    <property type="entry name" value="NAD(P)-binding Rossmann-like Domain"/>
    <property type="match status" value="1"/>
</dbReference>
<evidence type="ECO:0000313" key="5">
    <source>
        <dbReference type="Proteomes" id="UP000642070"/>
    </source>
</evidence>
<dbReference type="SUPFAM" id="SSF51735">
    <property type="entry name" value="NAD(P)-binding Rossmann-fold domains"/>
    <property type="match status" value="1"/>
</dbReference>
<dbReference type="InterPro" id="IPR036291">
    <property type="entry name" value="NAD(P)-bd_dom_sf"/>
</dbReference>
<dbReference type="PRINTS" id="PR00081">
    <property type="entry name" value="GDHRDH"/>
</dbReference>
<dbReference type="PRINTS" id="PR00080">
    <property type="entry name" value="SDRFAMILY"/>
</dbReference>
<dbReference type="GO" id="GO:0016614">
    <property type="term" value="F:oxidoreductase activity, acting on CH-OH group of donors"/>
    <property type="evidence" value="ECO:0007669"/>
    <property type="project" value="UniProtKB-ARBA"/>
</dbReference>
<comment type="caution">
    <text evidence="4">The sequence shown here is derived from an EMBL/GenBank/DDBJ whole genome shotgun (WGS) entry which is preliminary data.</text>
</comment>
<dbReference type="RefSeq" id="WP_190247664.1">
    <property type="nucleotide sequence ID" value="NZ_BMPI01000001.1"/>
</dbReference>
<evidence type="ECO:0000259" key="3">
    <source>
        <dbReference type="SMART" id="SM00822"/>
    </source>
</evidence>
<protein>
    <submittedName>
        <fullName evidence="4">3-ketoacyl-ACP reductase</fullName>
    </submittedName>
</protein>
<comment type="similarity">
    <text evidence="1">Belongs to the short-chain dehydrogenases/reductases (SDR) family.</text>
</comment>
<dbReference type="Proteomes" id="UP000642070">
    <property type="component" value="Unassembled WGS sequence"/>
</dbReference>
<dbReference type="SMART" id="SM00822">
    <property type="entry name" value="PKS_KR"/>
    <property type="match status" value="1"/>
</dbReference>
<organism evidence="4 5">
    <name type="scientific">Dactylosporangium sucinum</name>
    <dbReference type="NCBI Taxonomy" id="1424081"/>
    <lineage>
        <taxon>Bacteria</taxon>
        <taxon>Bacillati</taxon>
        <taxon>Actinomycetota</taxon>
        <taxon>Actinomycetes</taxon>
        <taxon>Micromonosporales</taxon>
        <taxon>Micromonosporaceae</taxon>
        <taxon>Dactylosporangium</taxon>
    </lineage>
</organism>
<dbReference type="Pfam" id="PF13561">
    <property type="entry name" value="adh_short_C2"/>
    <property type="match status" value="1"/>
</dbReference>